<feature type="region of interest" description="Disordered" evidence="1">
    <location>
        <begin position="21"/>
        <end position="47"/>
    </location>
</feature>
<evidence type="ECO:0000313" key="2">
    <source>
        <dbReference type="EMBL" id="URE29417.1"/>
    </source>
</evidence>
<dbReference type="AlphaFoldDB" id="A0A9E7HFW4"/>
<gene>
    <name evidence="2" type="ORF">MUK42_15795</name>
</gene>
<protein>
    <submittedName>
        <fullName evidence="2">Uncharacterized protein</fullName>
    </submittedName>
</protein>
<keyword evidence="3" id="KW-1185">Reference proteome</keyword>
<dbReference type="Proteomes" id="UP001055439">
    <property type="component" value="Chromosome 8"/>
</dbReference>
<reference evidence="2" key="1">
    <citation type="submission" date="2022-05" db="EMBL/GenBank/DDBJ databases">
        <title>The Musa troglodytarum L. genome provides insights into the mechanism of non-climacteric behaviour and enrichment of carotenoids.</title>
        <authorList>
            <person name="Wang J."/>
        </authorList>
    </citation>
    <scope>NUCLEOTIDE SEQUENCE</scope>
    <source>
        <tissue evidence="2">Leaf</tissue>
    </source>
</reference>
<accession>A0A9E7HFW4</accession>
<name>A0A9E7HFW4_9LILI</name>
<dbReference type="EMBL" id="CP097510">
    <property type="protein sequence ID" value="URE29417.1"/>
    <property type="molecule type" value="Genomic_DNA"/>
</dbReference>
<feature type="region of interest" description="Disordered" evidence="1">
    <location>
        <begin position="72"/>
        <end position="103"/>
    </location>
</feature>
<organism evidence="2 3">
    <name type="scientific">Musa troglodytarum</name>
    <name type="common">fe'i banana</name>
    <dbReference type="NCBI Taxonomy" id="320322"/>
    <lineage>
        <taxon>Eukaryota</taxon>
        <taxon>Viridiplantae</taxon>
        <taxon>Streptophyta</taxon>
        <taxon>Embryophyta</taxon>
        <taxon>Tracheophyta</taxon>
        <taxon>Spermatophyta</taxon>
        <taxon>Magnoliopsida</taxon>
        <taxon>Liliopsida</taxon>
        <taxon>Zingiberales</taxon>
        <taxon>Musaceae</taxon>
        <taxon>Musa</taxon>
    </lineage>
</organism>
<sequence length="171" mass="18383">MPASGGPKFEACVVWQKASCPPTHPPDGGQRWQTGEPKVKRVPGRPCFPRGTQSEKIAAHVLQLDAALDDGRAAEEAEGRPSPFWTLESGCTQKDAKSSSNKRGAVDTRWVDSMDRLTILSAQKGECSVGACCVFSSLDNVCTLPPLVVRFSFDVRGRISGECVTVLPLPN</sequence>
<evidence type="ECO:0000256" key="1">
    <source>
        <dbReference type="SAM" id="MobiDB-lite"/>
    </source>
</evidence>
<proteinExistence type="predicted"/>
<evidence type="ECO:0000313" key="3">
    <source>
        <dbReference type="Proteomes" id="UP001055439"/>
    </source>
</evidence>